<comment type="caution">
    <text evidence="1">The sequence shown here is derived from an EMBL/GenBank/DDBJ whole genome shotgun (WGS) entry which is preliminary data.</text>
</comment>
<sequence length="78" mass="8783">MVVLGDGCILVESTLQLVSSIYRLIFLLYERPLCDSASEVGVKYCILGAHREPQNPFSQTPRPGLKHRSPFWHINPGM</sequence>
<evidence type="ECO:0000313" key="1">
    <source>
        <dbReference type="EMBL" id="KAJ1366930.1"/>
    </source>
</evidence>
<gene>
    <name evidence="1" type="ORF">KIN20_027730</name>
</gene>
<organism evidence="1 2">
    <name type="scientific">Parelaphostrongylus tenuis</name>
    <name type="common">Meningeal worm</name>
    <dbReference type="NCBI Taxonomy" id="148309"/>
    <lineage>
        <taxon>Eukaryota</taxon>
        <taxon>Metazoa</taxon>
        <taxon>Ecdysozoa</taxon>
        <taxon>Nematoda</taxon>
        <taxon>Chromadorea</taxon>
        <taxon>Rhabditida</taxon>
        <taxon>Rhabditina</taxon>
        <taxon>Rhabditomorpha</taxon>
        <taxon>Strongyloidea</taxon>
        <taxon>Metastrongylidae</taxon>
        <taxon>Parelaphostrongylus</taxon>
    </lineage>
</organism>
<keyword evidence="2" id="KW-1185">Reference proteome</keyword>
<proteinExistence type="predicted"/>
<dbReference type="EMBL" id="JAHQIW010005718">
    <property type="protein sequence ID" value="KAJ1366930.1"/>
    <property type="molecule type" value="Genomic_DNA"/>
</dbReference>
<evidence type="ECO:0000313" key="2">
    <source>
        <dbReference type="Proteomes" id="UP001196413"/>
    </source>
</evidence>
<protein>
    <submittedName>
        <fullName evidence="1">Uncharacterized protein</fullName>
    </submittedName>
</protein>
<reference evidence="1" key="1">
    <citation type="submission" date="2021-06" db="EMBL/GenBank/DDBJ databases">
        <title>Parelaphostrongylus tenuis whole genome reference sequence.</title>
        <authorList>
            <person name="Garwood T.J."/>
            <person name="Larsen P.A."/>
            <person name="Fountain-Jones N.M."/>
            <person name="Garbe J.R."/>
            <person name="Macchietto M.G."/>
            <person name="Kania S.A."/>
            <person name="Gerhold R.W."/>
            <person name="Richards J.E."/>
            <person name="Wolf T.M."/>
        </authorList>
    </citation>
    <scope>NUCLEOTIDE SEQUENCE</scope>
    <source>
        <strain evidence="1">MNPRO001-30</strain>
        <tissue evidence="1">Meninges</tissue>
    </source>
</reference>
<dbReference type="Proteomes" id="UP001196413">
    <property type="component" value="Unassembled WGS sequence"/>
</dbReference>
<dbReference type="AlphaFoldDB" id="A0AAD5QZR4"/>
<name>A0AAD5QZR4_PARTN</name>
<accession>A0AAD5QZR4</accession>